<evidence type="ECO:0000313" key="2">
    <source>
        <dbReference type="EMBL" id="GAU50963.1"/>
    </source>
</evidence>
<dbReference type="EMBL" id="DF974928">
    <property type="protein sequence ID" value="GAU50963.1"/>
    <property type="molecule type" value="Genomic_DNA"/>
</dbReference>
<evidence type="ECO:0000313" key="3">
    <source>
        <dbReference type="Proteomes" id="UP000242715"/>
    </source>
</evidence>
<protein>
    <submittedName>
        <fullName evidence="2">Uncharacterized protein</fullName>
    </submittedName>
</protein>
<feature type="region of interest" description="Disordered" evidence="1">
    <location>
        <begin position="1"/>
        <end position="31"/>
    </location>
</feature>
<dbReference type="OrthoDB" id="567787at2759"/>
<gene>
    <name evidence="2" type="ORF">TSUD_240650</name>
</gene>
<feature type="compositionally biased region" description="Low complexity" evidence="1">
    <location>
        <begin position="18"/>
        <end position="31"/>
    </location>
</feature>
<accession>A0A2Z6P813</accession>
<proteinExistence type="predicted"/>
<dbReference type="AlphaFoldDB" id="A0A2Z6P813"/>
<reference evidence="3" key="1">
    <citation type="journal article" date="2017" name="Front. Plant Sci.">
        <title>Climate Clever Clovers: New Paradigm to Reduce the Environmental Footprint of Ruminants by Breeding Low Methanogenic Forages Utilizing Haplotype Variation.</title>
        <authorList>
            <person name="Kaur P."/>
            <person name="Appels R."/>
            <person name="Bayer P.E."/>
            <person name="Keeble-Gagnere G."/>
            <person name="Wang J."/>
            <person name="Hirakawa H."/>
            <person name="Shirasawa K."/>
            <person name="Vercoe P."/>
            <person name="Stefanova K."/>
            <person name="Durmic Z."/>
            <person name="Nichols P."/>
            <person name="Revell C."/>
            <person name="Isobe S.N."/>
            <person name="Edwards D."/>
            <person name="Erskine W."/>
        </authorList>
    </citation>
    <scope>NUCLEOTIDE SEQUENCE [LARGE SCALE GENOMIC DNA]</scope>
    <source>
        <strain evidence="3">cv. Daliak</strain>
    </source>
</reference>
<sequence length="132" mass="15033">MENSKNKKNTISTPPPNNKSATKSSTTTKHTNIQLPEEVKCTFTPTKDMHLQIPDIQLCAYVFNADLDPKEVMIQVGDFKVSRMELHCMCPNEVIQDQIFNLMAIKTTWSQYNEVNKAVWSLPPTFAVRCTL</sequence>
<evidence type="ECO:0000256" key="1">
    <source>
        <dbReference type="SAM" id="MobiDB-lite"/>
    </source>
</evidence>
<dbReference type="Proteomes" id="UP000242715">
    <property type="component" value="Unassembled WGS sequence"/>
</dbReference>
<organism evidence="2 3">
    <name type="scientific">Trifolium subterraneum</name>
    <name type="common">Subterranean clover</name>
    <dbReference type="NCBI Taxonomy" id="3900"/>
    <lineage>
        <taxon>Eukaryota</taxon>
        <taxon>Viridiplantae</taxon>
        <taxon>Streptophyta</taxon>
        <taxon>Embryophyta</taxon>
        <taxon>Tracheophyta</taxon>
        <taxon>Spermatophyta</taxon>
        <taxon>Magnoliopsida</taxon>
        <taxon>eudicotyledons</taxon>
        <taxon>Gunneridae</taxon>
        <taxon>Pentapetalae</taxon>
        <taxon>rosids</taxon>
        <taxon>fabids</taxon>
        <taxon>Fabales</taxon>
        <taxon>Fabaceae</taxon>
        <taxon>Papilionoideae</taxon>
        <taxon>50 kb inversion clade</taxon>
        <taxon>NPAAA clade</taxon>
        <taxon>Hologalegina</taxon>
        <taxon>IRL clade</taxon>
        <taxon>Trifolieae</taxon>
        <taxon>Trifolium</taxon>
    </lineage>
</organism>
<name>A0A2Z6P813_TRISU</name>
<keyword evidence="3" id="KW-1185">Reference proteome</keyword>